<evidence type="ECO:0000259" key="6">
    <source>
        <dbReference type="PROSITE" id="PS50011"/>
    </source>
</evidence>
<sequence length="727" mass="83587">MRELKEHGVIPVTFVDSPGFGDDQETFSNLQSEAMSCDAYIFVINNGSHHGVEKDRLGKMMKKVQERARVSNIILNPSSAFFICNKADLVPAENTESVRRDVLRRLQAIWPSISEQQIFSFSASQYFLYSFSWLISFLESASALANNCNIHRGFVKQKREEASVEILSHERNLNQLYKDIKSCLSVKGANLSTWSLENIPPQRDSDNWSRYKKRLTDLIIDRIEATVLDDTDASKLLDEYSEVLKAIIEKFHTTKLERSLVRQETLDAIARWSILDDLIIPILDRFFKFYTYFVWGVDPFSLKYVAALKYRECAGHDEDNSREDDFELDRLKFMQALSSTHVKRIMTEPHLTHFALHISATVESEARVLMENIDQGRKTLKEYSRAVTSGMKIACNNDPFRTIASECHYFYTMNVMQHEIEFSRLRLDTINKNDVIGEGGFGRVLKGELQKGSQNIPVAAKIIRCFRRYIDDEAVPDDMTIFRECCLMRQLMLKMNVAEDGGCPNFVHYYGSTSTETDDTYELILVMELCDTDLHKQVKSGSLIPYNDIPFPGKVSAERNTSVLYAIDIALQAARGLHFVHKNGIVHRDVKPSNFLMKVRDGRIIVKISDVGLSKEHNKITTFASDIGTLVYQAPENLDIPLSIHSVFSDVYSFGLLLWEMWYGEHVFSEVPDNQLRRHLIKKHPAFKNIKPPKPLINLMNMCWRKKPITRPDMEKVVDELARLKQN</sequence>
<dbReference type="PROSITE" id="PS00108">
    <property type="entry name" value="PROTEIN_KINASE_ST"/>
    <property type="match status" value="1"/>
</dbReference>
<organism evidence="7 8">
    <name type="scientific">Sinanodonta woodiana</name>
    <name type="common">Chinese pond mussel</name>
    <name type="synonym">Anodonta woodiana</name>
    <dbReference type="NCBI Taxonomy" id="1069815"/>
    <lineage>
        <taxon>Eukaryota</taxon>
        <taxon>Metazoa</taxon>
        <taxon>Spiralia</taxon>
        <taxon>Lophotrochozoa</taxon>
        <taxon>Mollusca</taxon>
        <taxon>Bivalvia</taxon>
        <taxon>Autobranchia</taxon>
        <taxon>Heteroconchia</taxon>
        <taxon>Palaeoheterodonta</taxon>
        <taxon>Unionida</taxon>
        <taxon>Unionoidea</taxon>
        <taxon>Unionidae</taxon>
        <taxon>Unioninae</taxon>
        <taxon>Sinanodonta</taxon>
    </lineage>
</organism>
<evidence type="ECO:0000256" key="2">
    <source>
        <dbReference type="ARBA" id="ARBA00022527"/>
    </source>
</evidence>
<dbReference type="PANTHER" id="PTHR26392">
    <property type="entry name" value="MITOGEN-ACTIVATED PROTEIN KINASE KINASE KINASE 7-RELATED"/>
    <property type="match status" value="1"/>
</dbReference>
<dbReference type="InterPro" id="IPR008271">
    <property type="entry name" value="Ser/Thr_kinase_AS"/>
</dbReference>
<evidence type="ECO:0000256" key="4">
    <source>
        <dbReference type="ARBA" id="ARBA00022840"/>
    </source>
</evidence>
<dbReference type="EMBL" id="JBJQND010000008">
    <property type="protein sequence ID" value="KAL3868557.1"/>
    <property type="molecule type" value="Genomic_DNA"/>
</dbReference>
<dbReference type="Pfam" id="PF07714">
    <property type="entry name" value="PK_Tyr_Ser-Thr"/>
    <property type="match status" value="1"/>
</dbReference>
<evidence type="ECO:0000256" key="5">
    <source>
        <dbReference type="PROSITE-ProRule" id="PRU10141"/>
    </source>
</evidence>
<dbReference type="InterPro" id="IPR001245">
    <property type="entry name" value="Ser-Thr/Tyr_kinase_cat_dom"/>
</dbReference>
<comment type="caution">
    <text evidence="7">The sequence shown here is derived from an EMBL/GenBank/DDBJ whole genome shotgun (WGS) entry which is preliminary data.</text>
</comment>
<dbReference type="Gene3D" id="1.10.510.10">
    <property type="entry name" value="Transferase(Phosphotransferase) domain 1"/>
    <property type="match status" value="1"/>
</dbReference>
<evidence type="ECO:0000256" key="1">
    <source>
        <dbReference type="ARBA" id="ARBA00008171"/>
    </source>
</evidence>
<keyword evidence="4 5" id="KW-0067">ATP-binding</keyword>
<proteinExistence type="inferred from homology"/>
<dbReference type="GO" id="GO:0005524">
    <property type="term" value="F:ATP binding"/>
    <property type="evidence" value="ECO:0007669"/>
    <property type="project" value="UniProtKB-UniRule"/>
</dbReference>
<dbReference type="SUPFAM" id="SSF52540">
    <property type="entry name" value="P-loop containing nucleoside triphosphate hydrolases"/>
    <property type="match status" value="1"/>
</dbReference>
<dbReference type="PANTHER" id="PTHR26392:SF92">
    <property type="entry name" value="PROTEIN KINASE DOMAIN-CONTAINING PROTEIN"/>
    <property type="match status" value="1"/>
</dbReference>
<evidence type="ECO:0000256" key="3">
    <source>
        <dbReference type="ARBA" id="ARBA00022741"/>
    </source>
</evidence>
<name>A0ABD3W3V8_SINWO</name>
<reference evidence="7 8" key="1">
    <citation type="submission" date="2024-11" db="EMBL/GenBank/DDBJ databases">
        <title>Chromosome-level genome assembly of the freshwater bivalve Anodonta woodiana.</title>
        <authorList>
            <person name="Chen X."/>
        </authorList>
    </citation>
    <scope>NUCLEOTIDE SEQUENCE [LARGE SCALE GENOMIC DNA]</scope>
    <source>
        <strain evidence="7">MN2024</strain>
        <tissue evidence="7">Gills</tissue>
    </source>
</reference>
<dbReference type="Proteomes" id="UP001634394">
    <property type="component" value="Unassembled WGS sequence"/>
</dbReference>
<evidence type="ECO:0000313" key="8">
    <source>
        <dbReference type="Proteomes" id="UP001634394"/>
    </source>
</evidence>
<dbReference type="InterPro" id="IPR000719">
    <property type="entry name" value="Prot_kinase_dom"/>
</dbReference>
<comment type="similarity">
    <text evidence="1">Belongs to the protein kinase superfamily. TKL Ser/Thr protein kinase family. ROCO subfamily.</text>
</comment>
<dbReference type="InterPro" id="IPR017441">
    <property type="entry name" value="Protein_kinase_ATP_BS"/>
</dbReference>
<dbReference type="SMART" id="SM00220">
    <property type="entry name" value="S_TKc"/>
    <property type="match status" value="1"/>
</dbReference>
<keyword evidence="8" id="KW-1185">Reference proteome</keyword>
<protein>
    <recommendedName>
        <fullName evidence="6">Protein kinase domain-containing protein</fullName>
    </recommendedName>
</protein>
<dbReference type="SUPFAM" id="SSF56112">
    <property type="entry name" value="Protein kinase-like (PK-like)"/>
    <property type="match status" value="1"/>
</dbReference>
<accession>A0ABD3W3V8</accession>
<keyword evidence="2" id="KW-0723">Serine/threonine-protein kinase</keyword>
<dbReference type="Gene3D" id="3.40.50.300">
    <property type="entry name" value="P-loop containing nucleotide triphosphate hydrolases"/>
    <property type="match status" value="1"/>
</dbReference>
<feature type="binding site" evidence="5">
    <location>
        <position position="461"/>
    </location>
    <ligand>
        <name>ATP</name>
        <dbReference type="ChEBI" id="CHEBI:30616"/>
    </ligand>
</feature>
<keyword evidence="3 5" id="KW-0547">Nucleotide-binding</keyword>
<evidence type="ECO:0000313" key="7">
    <source>
        <dbReference type="EMBL" id="KAL3868557.1"/>
    </source>
</evidence>
<dbReference type="InterPro" id="IPR027417">
    <property type="entry name" value="P-loop_NTPase"/>
</dbReference>
<dbReference type="PROSITE" id="PS00107">
    <property type="entry name" value="PROTEIN_KINASE_ATP"/>
    <property type="match status" value="1"/>
</dbReference>
<dbReference type="InterPro" id="IPR011009">
    <property type="entry name" value="Kinase-like_dom_sf"/>
</dbReference>
<keyword evidence="2" id="KW-0418">Kinase</keyword>
<feature type="domain" description="Protein kinase" evidence="6">
    <location>
        <begin position="430"/>
        <end position="724"/>
    </location>
</feature>
<gene>
    <name evidence="7" type="ORF">ACJMK2_041358</name>
</gene>
<dbReference type="AlphaFoldDB" id="A0ABD3W3V8"/>
<dbReference type="PROSITE" id="PS50011">
    <property type="entry name" value="PROTEIN_KINASE_DOM"/>
    <property type="match status" value="1"/>
</dbReference>
<keyword evidence="2" id="KW-0808">Transferase</keyword>